<dbReference type="AlphaFoldDB" id="A0A376BUH7"/>
<keyword evidence="2" id="KW-1185">Reference proteome</keyword>
<sequence>MLNTKLKPVTLFSSNDEGAPVLSASAGSLKALLKACLVTGYGNKTALGWEMPFEEANAAVFRSQSPESTRFCFKINQPQQRVCTLQAFRAMSSLTAGTGEFGYTGNYQKFGLVESGRAKQDSWWLIGHDGAFLLMIGDNRGSEVAMLFFGDVPTVVPNDTGNCMFLHSSSSSYDYFNTSSLYFVTGGGSNRAYMGKRWDNTELGAECELHSLLAGSGLGATYPDKITGGLSASEVYIFERNNGLNLRGLLSGVYRTAHNLQDLPNGTSVPLDGTSDVFLKFRLGYSGSDNYFLINATQWEVNNG</sequence>
<dbReference type="RefSeq" id="WP_034291428.1">
    <property type="nucleotide sequence ID" value="NZ_CP091519.2"/>
</dbReference>
<proteinExistence type="predicted"/>
<organism evidence="1 2">
    <name type="scientific">Alysiella crassa</name>
    <dbReference type="NCBI Taxonomy" id="153491"/>
    <lineage>
        <taxon>Bacteria</taxon>
        <taxon>Pseudomonadati</taxon>
        <taxon>Pseudomonadota</taxon>
        <taxon>Betaproteobacteria</taxon>
        <taxon>Neisseriales</taxon>
        <taxon>Neisseriaceae</taxon>
        <taxon>Alysiella</taxon>
    </lineage>
</organism>
<accession>A0A376BUH7</accession>
<dbReference type="Proteomes" id="UP000254209">
    <property type="component" value="Unassembled WGS sequence"/>
</dbReference>
<reference evidence="1 2" key="1">
    <citation type="submission" date="2018-06" db="EMBL/GenBank/DDBJ databases">
        <authorList>
            <consortium name="Pathogen Informatics"/>
            <person name="Doyle S."/>
        </authorList>
    </citation>
    <scope>NUCLEOTIDE SEQUENCE [LARGE SCALE GENOMIC DNA]</scope>
    <source>
        <strain evidence="1 2">NCTC10283</strain>
    </source>
</reference>
<dbReference type="OrthoDB" id="6696432at2"/>
<name>A0A376BUH7_9NEIS</name>
<dbReference type="STRING" id="1120980.GCA_000745955_00537"/>
<evidence type="ECO:0000313" key="1">
    <source>
        <dbReference type="EMBL" id="SSY80627.1"/>
    </source>
</evidence>
<evidence type="ECO:0000313" key="2">
    <source>
        <dbReference type="Proteomes" id="UP000254209"/>
    </source>
</evidence>
<gene>
    <name evidence="1" type="ORF">NCTC10283_02187</name>
</gene>
<dbReference type="EMBL" id="UFSO01000003">
    <property type="protein sequence ID" value="SSY80627.1"/>
    <property type="molecule type" value="Genomic_DNA"/>
</dbReference>
<protein>
    <submittedName>
        <fullName evidence="1">Uncharacterized protein</fullName>
    </submittedName>
</protein>